<gene>
    <name evidence="3" type="ORF">DP114_20805</name>
</gene>
<keyword evidence="2" id="KW-0812">Transmembrane</keyword>
<keyword evidence="4" id="KW-1185">Reference proteome</keyword>
<sequence>MYFNFFIGSSFGITLLVLLGFSVLQWFHIPTGNFLDWVIGGVSFWWLLVIVTVPWNVHFQAKEVLAEGAQSTEKGIPVDEKQLEYVKVLARRSLIVALALHLFSAISLYLLAATGISAVGYISSGAALLLTGLRPAISAYEYLYARLVMIRQEWKYPREDVVELRSRFNTLEETVKRLEEQLNPEQPYSLAANQQSYIEDTRKELARIAAGVEELRATNQTEHERLAKEARGAIAQLSTDGQFLDHVREIIRFFKTA</sequence>
<dbReference type="AlphaFoldDB" id="A0A856MIG3"/>
<dbReference type="KEGG" id="bsen:DP114_20805"/>
<evidence type="ECO:0000313" key="3">
    <source>
        <dbReference type="EMBL" id="QDL10004.1"/>
    </source>
</evidence>
<dbReference type="EMBL" id="CP030118">
    <property type="protein sequence ID" value="QDL10004.1"/>
    <property type="molecule type" value="Genomic_DNA"/>
</dbReference>
<organism evidence="3 4">
    <name type="scientific">Brasilonema sennae CENA114</name>
    <dbReference type="NCBI Taxonomy" id="415709"/>
    <lineage>
        <taxon>Bacteria</taxon>
        <taxon>Bacillati</taxon>
        <taxon>Cyanobacteriota</taxon>
        <taxon>Cyanophyceae</taxon>
        <taxon>Nostocales</taxon>
        <taxon>Scytonemataceae</taxon>
        <taxon>Brasilonema</taxon>
        <taxon>Bromeliae group (in: Brasilonema)</taxon>
    </lineage>
</organism>
<dbReference type="Proteomes" id="UP000503129">
    <property type="component" value="Chromosome"/>
</dbReference>
<keyword evidence="2" id="KW-0472">Membrane</keyword>
<proteinExistence type="predicted"/>
<keyword evidence="2" id="KW-1133">Transmembrane helix</keyword>
<feature type="transmembrane region" description="Helical" evidence="2">
    <location>
        <begin position="34"/>
        <end position="55"/>
    </location>
</feature>
<evidence type="ECO:0000256" key="2">
    <source>
        <dbReference type="SAM" id="Phobius"/>
    </source>
</evidence>
<evidence type="ECO:0000313" key="4">
    <source>
        <dbReference type="Proteomes" id="UP000503129"/>
    </source>
</evidence>
<feature type="transmembrane region" description="Helical" evidence="2">
    <location>
        <begin position="94"/>
        <end position="112"/>
    </location>
</feature>
<feature type="coiled-coil region" evidence="1">
    <location>
        <begin position="161"/>
        <end position="218"/>
    </location>
</feature>
<dbReference type="RefSeq" id="WP_171977004.1">
    <property type="nucleotide sequence ID" value="NZ_CAWOXK010000001.1"/>
</dbReference>
<reference evidence="3 4" key="1">
    <citation type="submission" date="2018-06" db="EMBL/GenBank/DDBJ databases">
        <title>Comparative genomics of Brasilonema spp. strains.</title>
        <authorList>
            <person name="Alvarenga D.O."/>
            <person name="Fiore M.F."/>
            <person name="Varani A.M."/>
        </authorList>
    </citation>
    <scope>NUCLEOTIDE SEQUENCE [LARGE SCALE GENOMIC DNA]</scope>
    <source>
        <strain evidence="3 4">CENA114</strain>
    </source>
</reference>
<feature type="transmembrane region" description="Helical" evidence="2">
    <location>
        <begin position="5"/>
        <end position="28"/>
    </location>
</feature>
<name>A0A856MIG3_9CYAN</name>
<evidence type="ECO:0000256" key="1">
    <source>
        <dbReference type="SAM" id="Coils"/>
    </source>
</evidence>
<feature type="transmembrane region" description="Helical" evidence="2">
    <location>
        <begin position="118"/>
        <end position="137"/>
    </location>
</feature>
<keyword evidence="1" id="KW-0175">Coiled coil</keyword>
<protein>
    <submittedName>
        <fullName evidence="3">Uncharacterized protein</fullName>
    </submittedName>
</protein>
<accession>A0A856MIG3</accession>